<accession>A0A1V6P0S3</accession>
<comment type="caution">
    <text evidence="2">The sequence shown here is derived from an EMBL/GenBank/DDBJ whole genome shotgun (WGS) entry which is preliminary data.</text>
</comment>
<reference evidence="3" key="1">
    <citation type="journal article" date="2017" name="Nat. Microbiol.">
        <title>Global analysis of biosynthetic gene clusters reveals vast potential of secondary metabolite production in Penicillium species.</title>
        <authorList>
            <person name="Nielsen J.C."/>
            <person name="Grijseels S."/>
            <person name="Prigent S."/>
            <person name="Ji B."/>
            <person name="Dainat J."/>
            <person name="Nielsen K.F."/>
            <person name="Frisvad J.C."/>
            <person name="Workman M."/>
            <person name="Nielsen J."/>
        </authorList>
    </citation>
    <scope>NUCLEOTIDE SEQUENCE [LARGE SCALE GENOMIC DNA]</scope>
    <source>
        <strain evidence="3">IBT 31811</strain>
    </source>
</reference>
<dbReference type="AlphaFoldDB" id="A0A1V6P0S3"/>
<feature type="region of interest" description="Disordered" evidence="1">
    <location>
        <begin position="1"/>
        <end position="22"/>
    </location>
</feature>
<evidence type="ECO:0000313" key="3">
    <source>
        <dbReference type="Proteomes" id="UP000191672"/>
    </source>
</evidence>
<proteinExistence type="predicted"/>
<sequence length="123" mass="13934">MESNPVPSSTLKATEKPLRTYESSNHRGSSIWLKTFFCKMSGEPQDELFDHGNTGRRTSFLQLTANWNTPNVNKKAEELVNKEIEEAYRGYSLNQSSTYQEGVSTAHISVALVFRCLACCRYC</sequence>
<dbReference type="EMBL" id="MDYN01000258">
    <property type="protein sequence ID" value="OQD70535.1"/>
    <property type="molecule type" value="Genomic_DNA"/>
</dbReference>
<feature type="non-terminal residue" evidence="2">
    <location>
        <position position="123"/>
    </location>
</feature>
<organism evidence="2 3">
    <name type="scientific">Penicillium antarcticum</name>
    <dbReference type="NCBI Taxonomy" id="416450"/>
    <lineage>
        <taxon>Eukaryota</taxon>
        <taxon>Fungi</taxon>
        <taxon>Dikarya</taxon>
        <taxon>Ascomycota</taxon>
        <taxon>Pezizomycotina</taxon>
        <taxon>Eurotiomycetes</taxon>
        <taxon>Eurotiomycetidae</taxon>
        <taxon>Eurotiales</taxon>
        <taxon>Aspergillaceae</taxon>
        <taxon>Penicillium</taxon>
    </lineage>
</organism>
<keyword evidence="3" id="KW-1185">Reference proteome</keyword>
<dbReference type="Proteomes" id="UP000191672">
    <property type="component" value="Unassembled WGS sequence"/>
</dbReference>
<protein>
    <submittedName>
        <fullName evidence="2">Uncharacterized protein</fullName>
    </submittedName>
</protein>
<feature type="compositionally biased region" description="Polar residues" evidence="1">
    <location>
        <begin position="1"/>
        <end position="12"/>
    </location>
</feature>
<evidence type="ECO:0000256" key="1">
    <source>
        <dbReference type="SAM" id="MobiDB-lite"/>
    </source>
</evidence>
<gene>
    <name evidence="2" type="ORF">PENANT_c258G10430</name>
</gene>
<name>A0A1V6P0S3_9EURO</name>
<evidence type="ECO:0000313" key="2">
    <source>
        <dbReference type="EMBL" id="OQD70535.1"/>
    </source>
</evidence>